<reference evidence="1 2" key="1">
    <citation type="submission" date="2023-01" db="EMBL/GenBank/DDBJ databases">
        <title>Genome sequence resource and annotation of Enterobacter ludwigii, an economically important pathogen of seedling wilt with strawberry.</title>
        <authorList>
            <person name="Xie Y."/>
        </authorList>
    </citation>
    <scope>NUCLEOTIDE SEQUENCE [LARGE SCALE GENOMIC DNA]</scope>
    <source>
        <strain evidence="1 2">CM-TZ4</strain>
    </source>
</reference>
<evidence type="ECO:0000313" key="1">
    <source>
        <dbReference type="EMBL" id="WCE11540.1"/>
    </source>
</evidence>
<name>A0AAX3L5J5_9ENTR</name>
<organism evidence="1 2">
    <name type="scientific">Enterobacter ludwigii</name>
    <dbReference type="NCBI Taxonomy" id="299767"/>
    <lineage>
        <taxon>Bacteria</taxon>
        <taxon>Pseudomonadati</taxon>
        <taxon>Pseudomonadota</taxon>
        <taxon>Gammaproteobacteria</taxon>
        <taxon>Enterobacterales</taxon>
        <taxon>Enterobacteriaceae</taxon>
        <taxon>Enterobacter</taxon>
        <taxon>Enterobacter cloacae complex</taxon>
    </lineage>
</organism>
<protein>
    <submittedName>
        <fullName evidence="1">HD domain-containing protein</fullName>
    </submittedName>
</protein>
<evidence type="ECO:0000313" key="2">
    <source>
        <dbReference type="Proteomes" id="UP001210538"/>
    </source>
</evidence>
<dbReference type="EMBL" id="CP116347">
    <property type="protein sequence ID" value="WCE11540.1"/>
    <property type="molecule type" value="Genomic_DNA"/>
</dbReference>
<dbReference type="RefSeq" id="WP_221696719.1">
    <property type="nucleotide sequence ID" value="NZ_CP116347.1"/>
</dbReference>
<dbReference type="PANTHER" id="PTHR46246">
    <property type="entry name" value="GUANOSINE-3',5'-BIS(DIPHOSPHATE) 3'-PYROPHOSPHOHYDROLASE MESH1"/>
    <property type="match status" value="1"/>
</dbReference>
<dbReference type="Proteomes" id="UP001210538">
    <property type="component" value="Chromosome"/>
</dbReference>
<gene>
    <name evidence="1" type="ORF">PHA72_15765</name>
</gene>
<dbReference type="Pfam" id="PF13328">
    <property type="entry name" value="HD_4"/>
    <property type="match status" value="1"/>
</dbReference>
<dbReference type="PANTHER" id="PTHR46246:SF1">
    <property type="entry name" value="GUANOSINE-3',5'-BIS(DIPHOSPHATE) 3'-PYROPHOSPHOHYDROLASE MESH1"/>
    <property type="match status" value="1"/>
</dbReference>
<dbReference type="GO" id="GO:0008893">
    <property type="term" value="F:guanosine-3',5'-bis(diphosphate) 3'-diphosphatase activity"/>
    <property type="evidence" value="ECO:0007669"/>
    <property type="project" value="TreeGrafter"/>
</dbReference>
<sequence length="183" mass="20468">MSNLVVEAMIFAMQIHKDQKRKFTGNPYFNHLSEVAGIVGSVERKSDIVQAVAWLHDSIEDQGISPNEIETRFGKHVRIGVEALSDLETGTREKRKRLSRERLAKQPGWIQNIKVADIISNCSSVLMHDPSFATVYLAEKRLLLEVLTKASPELLSVAWLMVNANPFERSANVPANSTGSDLR</sequence>
<accession>A0AAX3L5J5</accession>
<keyword evidence="2" id="KW-1185">Reference proteome</keyword>
<dbReference type="SUPFAM" id="SSF109604">
    <property type="entry name" value="HD-domain/PDEase-like"/>
    <property type="match status" value="1"/>
</dbReference>
<proteinExistence type="predicted"/>
<dbReference type="InterPro" id="IPR052194">
    <property type="entry name" value="MESH1"/>
</dbReference>
<dbReference type="AlphaFoldDB" id="A0AAX3L5J5"/>
<dbReference type="Gene3D" id="1.10.3210.10">
    <property type="entry name" value="Hypothetical protein af1432"/>
    <property type="match status" value="1"/>
</dbReference>